<feature type="transmembrane region" description="Helical" evidence="7">
    <location>
        <begin position="287"/>
        <end position="309"/>
    </location>
</feature>
<evidence type="ECO:0000313" key="8">
    <source>
        <dbReference type="Proteomes" id="UP000046392"/>
    </source>
</evidence>
<comment type="similarity">
    <text evidence="2">Belongs to the ferroportin (FP) (TC 2.A.100) family. SLC40A subfamily.</text>
</comment>
<reference evidence="9" key="1">
    <citation type="submission" date="2017-02" db="UniProtKB">
        <authorList>
            <consortium name="WormBaseParasite"/>
        </authorList>
    </citation>
    <scope>IDENTIFICATION</scope>
</reference>
<name>A0A0N5BB15_STREA</name>
<evidence type="ECO:0000313" key="9">
    <source>
        <dbReference type="WBParaSite" id="SPAL_0000322900.1"/>
    </source>
</evidence>
<feature type="transmembrane region" description="Helical" evidence="7">
    <location>
        <begin position="467"/>
        <end position="491"/>
    </location>
</feature>
<feature type="transmembrane region" description="Helical" evidence="7">
    <location>
        <begin position="830"/>
        <end position="850"/>
    </location>
</feature>
<dbReference type="InterPro" id="IPR009716">
    <property type="entry name" value="Ferroportin-1"/>
</dbReference>
<dbReference type="Pfam" id="PF06963">
    <property type="entry name" value="FPN1"/>
    <property type="match status" value="2"/>
</dbReference>
<feature type="transmembrane region" description="Helical" evidence="7">
    <location>
        <begin position="765"/>
        <end position="782"/>
    </location>
</feature>
<feature type="transmembrane region" description="Helical" evidence="7">
    <location>
        <begin position="156"/>
        <end position="173"/>
    </location>
</feature>
<keyword evidence="4 7" id="KW-0812">Transmembrane</keyword>
<evidence type="ECO:0000256" key="4">
    <source>
        <dbReference type="ARBA" id="ARBA00022692"/>
    </source>
</evidence>
<dbReference type="AlphaFoldDB" id="A0A0N5BB15"/>
<dbReference type="PANTHER" id="PTHR11660">
    <property type="entry name" value="SOLUTE CARRIER FAMILY 40 MEMBER"/>
    <property type="match status" value="1"/>
</dbReference>
<feature type="transmembrane region" description="Helical" evidence="7">
    <location>
        <begin position="342"/>
        <end position="359"/>
    </location>
</feature>
<dbReference type="GO" id="GO:0016020">
    <property type="term" value="C:membrane"/>
    <property type="evidence" value="ECO:0007669"/>
    <property type="project" value="UniProtKB-SubCell"/>
</dbReference>
<feature type="transmembrane region" description="Helical" evidence="7">
    <location>
        <begin position="706"/>
        <end position="728"/>
    </location>
</feature>
<dbReference type="Gene3D" id="1.20.1250.20">
    <property type="entry name" value="MFS general substrate transporter like domains"/>
    <property type="match status" value="2"/>
</dbReference>
<proteinExistence type="inferred from homology"/>
<evidence type="ECO:0000256" key="2">
    <source>
        <dbReference type="ARBA" id="ARBA00006279"/>
    </source>
</evidence>
<keyword evidence="5 7" id="KW-1133">Transmembrane helix</keyword>
<feature type="transmembrane region" description="Helical" evidence="7">
    <location>
        <begin position="433"/>
        <end position="455"/>
    </location>
</feature>
<feature type="transmembrane region" description="Helical" evidence="7">
    <location>
        <begin position="635"/>
        <end position="656"/>
    </location>
</feature>
<keyword evidence="6 7" id="KW-0472">Membrane</keyword>
<keyword evidence="8" id="KW-1185">Reference proteome</keyword>
<feature type="transmembrane region" description="Helical" evidence="7">
    <location>
        <begin position="48"/>
        <end position="69"/>
    </location>
</feature>
<protein>
    <submittedName>
        <fullName evidence="9">Ferroportin-1</fullName>
    </submittedName>
</protein>
<evidence type="ECO:0000256" key="3">
    <source>
        <dbReference type="ARBA" id="ARBA00022448"/>
    </source>
</evidence>
<dbReference type="Proteomes" id="UP000046392">
    <property type="component" value="Unplaced"/>
</dbReference>
<feature type="transmembrane region" description="Helical" evidence="7">
    <location>
        <begin position="217"/>
        <end position="237"/>
    </location>
</feature>
<evidence type="ECO:0000256" key="1">
    <source>
        <dbReference type="ARBA" id="ARBA00004141"/>
    </source>
</evidence>
<dbReference type="InterPro" id="IPR036259">
    <property type="entry name" value="MFS_trans_sf"/>
</dbReference>
<organism evidence="8 9">
    <name type="scientific">Strongyloides papillosus</name>
    <name type="common">Intestinal threadworm</name>
    <dbReference type="NCBI Taxonomy" id="174720"/>
    <lineage>
        <taxon>Eukaryota</taxon>
        <taxon>Metazoa</taxon>
        <taxon>Ecdysozoa</taxon>
        <taxon>Nematoda</taxon>
        <taxon>Chromadorea</taxon>
        <taxon>Rhabditida</taxon>
        <taxon>Tylenchina</taxon>
        <taxon>Panagrolaimomorpha</taxon>
        <taxon>Strongyloidoidea</taxon>
        <taxon>Strongyloididae</taxon>
        <taxon>Strongyloides</taxon>
    </lineage>
</organism>
<feature type="transmembrane region" description="Helical" evidence="7">
    <location>
        <begin position="16"/>
        <end position="36"/>
    </location>
</feature>
<feature type="transmembrane region" description="Helical" evidence="7">
    <location>
        <begin position="668"/>
        <end position="685"/>
    </location>
</feature>
<keyword evidence="3" id="KW-0813">Transport</keyword>
<comment type="subcellular location">
    <subcellularLocation>
        <location evidence="1">Membrane</location>
        <topology evidence="1">Multi-pass membrane protein</topology>
    </subcellularLocation>
</comment>
<feature type="transmembrane region" description="Helical" evidence="7">
    <location>
        <begin position="249"/>
        <end position="266"/>
    </location>
</feature>
<accession>A0A0N5BB15</accession>
<feature type="transmembrane region" description="Helical" evidence="7">
    <location>
        <begin position="405"/>
        <end position="427"/>
    </location>
</feature>
<evidence type="ECO:0000256" key="5">
    <source>
        <dbReference type="ARBA" id="ARBA00022989"/>
    </source>
</evidence>
<dbReference type="PANTHER" id="PTHR11660:SF57">
    <property type="entry name" value="SOLUTE CARRIER FAMILY 40 MEMBER"/>
    <property type="match status" value="1"/>
</dbReference>
<feature type="transmembrane region" description="Helical" evidence="7">
    <location>
        <begin position="570"/>
        <end position="592"/>
    </location>
</feature>
<dbReference type="SUPFAM" id="SSF103473">
    <property type="entry name" value="MFS general substrate transporter"/>
    <property type="match status" value="2"/>
</dbReference>
<sequence length="860" mass="97255">MFAVIFIMEKIGGLKLIALSQLMNGLATMLLSGVLGKWIDKQNRMKSVSTVLFINNIFISICAGIYMIVLRMESDNSLFDILIYIGLLLNGISEVASQGERMLFSKDWILVLINNDQSKLCEKNAKMTTLDQMTCVIAPIFVGILLKNFYYDKVCLIFMLWNFVSWAIEYILIKKLYKGNTNLHIKSCGDSIKSKNEISLSNVINIYFSQPTCYQSLALSLLYLTVLGFDGLSLSYAKAHNMSEDILGIFRGISALVGIIGAFIYMKLERKIGAPVAGLYGFFIQQFFKYCCLVSLILPGTLFDPIGYFSEWDFKDWSSKLLSTSSDNFQLSNISSSFNPSVWVYLITIVFSRIGLWLIELSITHQMQLSVKDYDRGAVFGFHNSLFIFEKKFLMKGKNLTIYHFYFAYTLSCLSDRLWEFAVIFILEKIGGLKLIAISQLLNGLCTIALSGILGKWIDKQNRMKSISFVLSINNIFISLCVAIYMIILRMNTDNTIFDILMFIGLLLNGISEVASDGERMLLSKDWILVLINNDQSKLCEKNATMTTLDQSTCIIAPIFIGILLKNFDYDIICLIFMIWNLVSWIAEYILIKKLYNNNLSLHEKSCDHSIKKEEKISLTNIIKIYFSQSTCYQALALSLLYMTVLAFDGLSLAYAKAHDVSEDILGIFRGISSLTGIIGAFIYMKLERSIGASTASLCGLFIQQSFNYCCLISLIIPGTLFDPIGYFNEWNFKDWSSELLITSSHSFKLSSSPNSISIFNNPSIWVYLITIIFSRIGLWLVDLAITHQIQQSVKDHDRGAVFGFQNSLCNFFSTIKDIFVILLPDVRTFGILMIISVAFGTISLLLGLYSSIKNKIMKK</sequence>
<dbReference type="GO" id="GO:0005381">
    <property type="term" value="F:iron ion transmembrane transporter activity"/>
    <property type="evidence" value="ECO:0007669"/>
    <property type="project" value="InterPro"/>
</dbReference>
<feature type="transmembrane region" description="Helical" evidence="7">
    <location>
        <begin position="803"/>
        <end position="824"/>
    </location>
</feature>
<evidence type="ECO:0000256" key="6">
    <source>
        <dbReference type="ARBA" id="ARBA00023136"/>
    </source>
</evidence>
<dbReference type="WBParaSite" id="SPAL_0000322900.1">
    <property type="protein sequence ID" value="SPAL_0000322900.1"/>
    <property type="gene ID" value="SPAL_0000322900"/>
</dbReference>
<evidence type="ECO:0000256" key="7">
    <source>
        <dbReference type="SAM" id="Phobius"/>
    </source>
</evidence>